<dbReference type="EMBL" id="PKLF01000004">
    <property type="protein sequence ID" value="MBE8611804.1"/>
    <property type="molecule type" value="Genomic_DNA"/>
</dbReference>
<dbReference type="Pfam" id="PF08891">
    <property type="entry name" value="YfcL"/>
    <property type="match status" value="1"/>
</dbReference>
<reference evidence="1" key="1">
    <citation type="submission" date="2017-12" db="EMBL/GenBank/DDBJ databases">
        <title>Genome sequencing and analysis.</title>
        <authorList>
            <person name="Huang Y.-T."/>
        </authorList>
    </citation>
    <scope>NUCLEOTIDE SEQUENCE</scope>
    <source>
        <strain evidence="1">VGH116</strain>
    </source>
</reference>
<dbReference type="InterPro" id="IPR014987">
    <property type="entry name" value="UPF_YfcL"/>
</dbReference>
<evidence type="ECO:0000313" key="2">
    <source>
        <dbReference type="Proteomes" id="UP000650477"/>
    </source>
</evidence>
<evidence type="ECO:0000313" key="1">
    <source>
        <dbReference type="EMBL" id="MBE8611804.1"/>
    </source>
</evidence>
<comment type="caution">
    <text evidence="1">The sequence shown here is derived from an EMBL/GenBank/DDBJ whole genome shotgun (WGS) entry which is preliminary data.</text>
</comment>
<gene>
    <name evidence="1" type="ORF">CYG68_05160</name>
</gene>
<dbReference type="Proteomes" id="UP000650477">
    <property type="component" value="Unassembled WGS sequence"/>
</dbReference>
<dbReference type="STRING" id="582.AL531_08720"/>
<dbReference type="OrthoDB" id="5600394at2"/>
<protein>
    <submittedName>
        <fullName evidence="1">YfcL family protein</fullName>
    </submittedName>
</protein>
<accession>A0A0A2RSQ1</accession>
<name>A0A0A2RSQ1_MORMO</name>
<dbReference type="GeneID" id="93360099"/>
<sequence>MLADYETRILAQIDDMVEHATDDELFAGGYLQGHLTLAVAELEQSGDHSVEALHNRVEESIRQAISAGELTPPDQVLVLETWKRLLQTAQEQE</sequence>
<dbReference type="RefSeq" id="WP_004235092.1">
    <property type="nucleotide sequence ID" value="NZ_ABGYJJ040000001.1"/>
</dbReference>
<organism evidence="1 2">
    <name type="scientific">Morganella morganii</name>
    <name type="common">Proteus morganii</name>
    <dbReference type="NCBI Taxonomy" id="582"/>
    <lineage>
        <taxon>Bacteria</taxon>
        <taxon>Pseudomonadati</taxon>
        <taxon>Pseudomonadota</taxon>
        <taxon>Gammaproteobacteria</taxon>
        <taxon>Enterobacterales</taxon>
        <taxon>Morganellaceae</taxon>
        <taxon>Morganella</taxon>
    </lineage>
</organism>
<dbReference type="AlphaFoldDB" id="A0A0A2RSQ1"/>
<proteinExistence type="predicted"/>